<keyword evidence="1" id="KW-0614">Plasmid</keyword>
<organism evidence="1 2">
    <name type="scientific">Thermomicrobium roseum (strain ATCC 27502 / DSM 5159 / P-2)</name>
    <dbReference type="NCBI Taxonomy" id="309801"/>
    <lineage>
        <taxon>Bacteria</taxon>
        <taxon>Pseudomonadati</taxon>
        <taxon>Thermomicrobiota</taxon>
        <taxon>Thermomicrobia</taxon>
        <taxon>Thermomicrobiales</taxon>
        <taxon>Thermomicrobiaceae</taxon>
        <taxon>Thermomicrobium</taxon>
    </lineage>
</organism>
<reference evidence="1 2" key="1">
    <citation type="journal article" date="2009" name="PLoS ONE">
        <title>Complete genome sequence of the aerobic CO-oxidizing thermophile Thermomicrobium roseum.</title>
        <authorList>
            <person name="Wu D."/>
            <person name="Raymond J."/>
            <person name="Wu M."/>
            <person name="Chatterji S."/>
            <person name="Ren Q."/>
            <person name="Graham J.E."/>
            <person name="Bryant D.A."/>
            <person name="Robb F."/>
            <person name="Colman A."/>
            <person name="Tallon L.J."/>
            <person name="Badger J.H."/>
            <person name="Madupu R."/>
            <person name="Ward N.L."/>
            <person name="Eisen J.A."/>
        </authorList>
    </citation>
    <scope>NUCLEOTIDE SEQUENCE [LARGE SCALE GENOMIC DNA]</scope>
    <source>
        <strain evidence="2">ATCC 27502 / DSM 5159 / P-2</strain>
        <plasmid evidence="1">unnamed</plasmid>
    </source>
</reference>
<gene>
    <name evidence="1" type="ordered locus">trd_A0159</name>
</gene>
<dbReference type="HOGENOM" id="CLU_3277982_0_0_0"/>
<evidence type="ECO:0000313" key="2">
    <source>
        <dbReference type="Proteomes" id="UP000000447"/>
    </source>
</evidence>
<geneLocation type="plasmid" evidence="2">
    <name>Tros</name>
</geneLocation>
<keyword evidence="2" id="KW-1185">Reference proteome</keyword>
<dbReference type="KEGG" id="tro:trd_A0159"/>
<sequence>MTEARVCREARRFGLSAQLKRRELDAWSRPCWRVRAQTIGR</sequence>
<dbReference type="EMBL" id="CP001276">
    <property type="protein sequence ID" value="ACM06857.1"/>
    <property type="molecule type" value="Genomic_DNA"/>
</dbReference>
<name>B9L2Z4_THERP</name>
<accession>B9L2Z4</accession>
<dbReference type="AlphaFoldDB" id="B9L2Z4"/>
<evidence type="ECO:0000313" key="1">
    <source>
        <dbReference type="EMBL" id="ACM06857.1"/>
    </source>
</evidence>
<protein>
    <submittedName>
        <fullName evidence="1">Uncharacterized protein</fullName>
    </submittedName>
</protein>
<proteinExistence type="predicted"/>
<dbReference type="Proteomes" id="UP000000447">
    <property type="component" value="Plasmid unnamed"/>
</dbReference>